<feature type="region of interest" description="Disordered" evidence="3">
    <location>
        <begin position="901"/>
        <end position="922"/>
    </location>
</feature>
<dbReference type="KEGG" id="tet:TTHERM_00446450"/>
<feature type="coiled-coil region" evidence="2">
    <location>
        <begin position="573"/>
        <end position="741"/>
    </location>
</feature>
<dbReference type="RefSeq" id="XP_001023408.2">
    <property type="nucleotide sequence ID" value="XM_001023408.3"/>
</dbReference>
<dbReference type="Proteomes" id="UP000009168">
    <property type="component" value="Unassembled WGS sequence"/>
</dbReference>
<feature type="region of interest" description="Disordered" evidence="3">
    <location>
        <begin position="200"/>
        <end position="234"/>
    </location>
</feature>
<reference evidence="6" key="1">
    <citation type="journal article" date="2006" name="PLoS Biol.">
        <title>Macronuclear genome sequence of the ciliate Tetrahymena thermophila, a model eukaryote.</title>
        <authorList>
            <person name="Eisen J.A."/>
            <person name="Coyne R.S."/>
            <person name="Wu M."/>
            <person name="Wu D."/>
            <person name="Thiagarajan M."/>
            <person name="Wortman J.R."/>
            <person name="Badger J.H."/>
            <person name="Ren Q."/>
            <person name="Amedeo P."/>
            <person name="Jones K.M."/>
            <person name="Tallon L.J."/>
            <person name="Delcher A.L."/>
            <person name="Salzberg S.L."/>
            <person name="Silva J.C."/>
            <person name="Haas B.J."/>
            <person name="Majoros W.H."/>
            <person name="Farzad M."/>
            <person name="Carlton J.M."/>
            <person name="Smith R.K. Jr."/>
            <person name="Garg J."/>
            <person name="Pearlman R.E."/>
            <person name="Karrer K.M."/>
            <person name="Sun L."/>
            <person name="Manning G."/>
            <person name="Elde N.C."/>
            <person name="Turkewitz A.P."/>
            <person name="Asai D.J."/>
            <person name="Wilkes D.E."/>
            <person name="Wang Y."/>
            <person name="Cai H."/>
            <person name="Collins K."/>
            <person name="Stewart B.A."/>
            <person name="Lee S.R."/>
            <person name="Wilamowska K."/>
            <person name="Weinberg Z."/>
            <person name="Ruzzo W.L."/>
            <person name="Wloga D."/>
            <person name="Gaertig J."/>
            <person name="Frankel J."/>
            <person name="Tsao C.-C."/>
            <person name="Gorovsky M.A."/>
            <person name="Keeling P.J."/>
            <person name="Waller R.F."/>
            <person name="Patron N.J."/>
            <person name="Cherry J.M."/>
            <person name="Stover N.A."/>
            <person name="Krieger C.J."/>
            <person name="del Toro C."/>
            <person name="Ryder H.F."/>
            <person name="Williamson S.C."/>
            <person name="Barbeau R.A."/>
            <person name="Hamilton E.P."/>
            <person name="Orias E."/>
        </authorList>
    </citation>
    <scope>NUCLEOTIDE SEQUENCE [LARGE SCALE GENOMIC DNA]</scope>
    <source>
        <strain evidence="6">SB210</strain>
    </source>
</reference>
<evidence type="ECO:0000259" key="4">
    <source>
        <dbReference type="Pfam" id="PF21771"/>
    </source>
</evidence>
<dbReference type="PANTHER" id="PTHR32083:SF34">
    <property type="entry name" value="COILED-COIL DOMAIN-CONTAINING PROTEIN 146"/>
    <property type="match status" value="1"/>
</dbReference>
<dbReference type="Pfam" id="PF21771">
    <property type="entry name" value="CFAP58_CC"/>
    <property type="match status" value="1"/>
</dbReference>
<evidence type="ECO:0000256" key="1">
    <source>
        <dbReference type="ARBA" id="ARBA00023054"/>
    </source>
</evidence>
<dbReference type="EMBL" id="GG662504">
    <property type="protein sequence ID" value="EAS03163.2"/>
    <property type="molecule type" value="Genomic_DNA"/>
</dbReference>
<evidence type="ECO:0000256" key="3">
    <source>
        <dbReference type="SAM" id="MobiDB-lite"/>
    </source>
</evidence>
<keyword evidence="5" id="KW-0969">Cilium</keyword>
<feature type="domain" description="Cilia- and flagella-associated protein 58 central coiled coil" evidence="4">
    <location>
        <begin position="399"/>
        <end position="663"/>
    </location>
</feature>
<dbReference type="eggNOG" id="ENOG502QPM4">
    <property type="taxonomic scope" value="Eukaryota"/>
</dbReference>
<dbReference type="GO" id="GO:0005856">
    <property type="term" value="C:cytoskeleton"/>
    <property type="evidence" value="ECO:0007669"/>
    <property type="project" value="TreeGrafter"/>
</dbReference>
<keyword evidence="1 2" id="KW-0175">Coiled coil</keyword>
<dbReference type="InterPro" id="IPR049270">
    <property type="entry name" value="CFAP58_CC"/>
</dbReference>
<evidence type="ECO:0000256" key="2">
    <source>
        <dbReference type="SAM" id="Coils"/>
    </source>
</evidence>
<evidence type="ECO:0000313" key="6">
    <source>
        <dbReference type="Proteomes" id="UP000009168"/>
    </source>
</evidence>
<dbReference type="InParanoid" id="I7MA06"/>
<keyword evidence="5" id="KW-0966">Cell projection</keyword>
<dbReference type="PANTHER" id="PTHR32083">
    <property type="entry name" value="CILIA AND FLAGELLA-ASSOCIATED PROTEIN 58-RELATED"/>
    <property type="match status" value="1"/>
</dbReference>
<dbReference type="AlphaFoldDB" id="I7MA06"/>
<accession>I7MA06</accession>
<sequence length="922" mass="110293">MSDGDNLSDLKGNLILGQLQNLHAQNRISYEKYDDYKTKFQTLHDAIVKTYQNVKVLPAKANKLKAELKYKRDEYEQAQLKSEEIEQEVKKAQSQVKKAEAEEELERKIVEQMNLEAERKSQELTEENMKIQELEKEARMKIYQEEEKLKQDIETLKGKCNQKQQDFDKTQKQLNENLEKIQRLKKENEEYIKEQEKLQNEFLQNKDEPERHRKKADMLESGKKMMERDLKLVEDTNKQKDKEIEELKDKNGKLKILVDQNAEDNKNLKRENQIFQEDYTKQKGRYTANEEEMKILKQRKYDLQVKLNEYEIQKKKMNEEINQKKKEIDVTKKMYKQLEKKKNDFRNMIREFEISIDKYTKEQAELKYEREKMLEVEQNVEDDTKLIEFRTRRVKDKISSKESEYEKIQKQIQDLEQQLQAREEFEANALKKVKRLTAMRESMARKASQAMHEVRETRQQLKIKELAIKDLEKKYQEIKFERNNCKVLYEAVKAERNKYVNYIQSTQQDLAEVKEQNKISQNELEIFKNEYQEKHQNLIQYQHTLQIQKHQRDGAQAELNAQEFIRRAKKEQVDRNINEIEKLNMIIRSLENESLDLRRKYEKAQESRNFTGVQLIDRNDELCIMYEKSNNQETTLRSGEVEIKKLEDEVRMIKITIQETMRKIDVSRKQIQDVPVLADEVVNLQNELKKQQQLEAELSEQLENPTNEYRYRDLKGEDPDQEALDTKIGVLEERLNNKKEQLLEKELILDEITNFSEKLRKQALDGRQNTLELSEKLNNFQAKLKDITKKMMASISELSMFQATSIKLQQERDELVGALDESKQRVEQNLPPTPECEVEYLKMVRDKKRYQEERSLRLQREALEKNFPPFATKTFAEHRVNAYIPDEIGIPKPYGKHAPFKPFEPGSNMRHFKNPTIKDIEI</sequence>
<dbReference type="STRING" id="312017.I7MA06"/>
<evidence type="ECO:0000313" key="5">
    <source>
        <dbReference type="EMBL" id="EAS03163.2"/>
    </source>
</evidence>
<gene>
    <name evidence="5" type="ORF">TTHERM_00446450</name>
</gene>
<dbReference type="OrthoDB" id="10262929at2759"/>
<dbReference type="GeneID" id="7831342"/>
<keyword evidence="6" id="KW-1185">Reference proteome</keyword>
<keyword evidence="5" id="KW-0282">Flagellum</keyword>
<name>I7MA06_TETTS</name>
<organism evidence="5 6">
    <name type="scientific">Tetrahymena thermophila (strain SB210)</name>
    <dbReference type="NCBI Taxonomy" id="312017"/>
    <lineage>
        <taxon>Eukaryota</taxon>
        <taxon>Sar</taxon>
        <taxon>Alveolata</taxon>
        <taxon>Ciliophora</taxon>
        <taxon>Intramacronucleata</taxon>
        <taxon>Oligohymenophorea</taxon>
        <taxon>Hymenostomatida</taxon>
        <taxon>Tetrahymenina</taxon>
        <taxon>Tetrahymenidae</taxon>
        <taxon>Tetrahymena</taxon>
    </lineage>
</organism>
<protein>
    <submittedName>
        <fullName evidence="5">Coiled-coil flagellar protein, putative</fullName>
    </submittedName>
</protein>
<proteinExistence type="predicted"/>